<feature type="compositionally biased region" description="Polar residues" evidence="1">
    <location>
        <begin position="159"/>
        <end position="172"/>
    </location>
</feature>
<feature type="non-terminal residue" evidence="2">
    <location>
        <position position="1"/>
    </location>
</feature>
<protein>
    <submittedName>
        <fullName evidence="2">Uncharacterized protein</fullName>
    </submittedName>
</protein>
<dbReference type="Proteomes" id="UP001434883">
    <property type="component" value="Unassembled WGS sequence"/>
</dbReference>
<evidence type="ECO:0000313" key="2">
    <source>
        <dbReference type="EMBL" id="MEQ2194996.1"/>
    </source>
</evidence>
<evidence type="ECO:0000313" key="3">
    <source>
        <dbReference type="Proteomes" id="UP001434883"/>
    </source>
</evidence>
<sequence>LGARAVISFPRSTNRFYPLEVTSLMARVIRKSARIKVSVEVSGRNEVSNRLETGGTATSRSKYEQEVNNETLIRNVTAVNYFSNLKIPDRKCDNISTAMVETPKRPFSIREKKKRSVGVSYSENVDRGITEESQRSMGTVQGASNFRSEYRRTGEESRGSNSRQSEPHLDTSTFALSGDSAHNQAMVHWSGQNSSVNVFTVDGSFSYRTTVFTGSLMSLSLQPVNILDLYSLDSSLWSRNCMLDKTGSTAIRPVIVTTARIALSLPE</sequence>
<feature type="compositionally biased region" description="Basic and acidic residues" evidence="1">
    <location>
        <begin position="148"/>
        <end position="158"/>
    </location>
</feature>
<reference evidence="2 3" key="1">
    <citation type="submission" date="2021-06" db="EMBL/GenBank/DDBJ databases">
        <authorList>
            <person name="Palmer J.M."/>
        </authorList>
    </citation>
    <scope>NUCLEOTIDE SEQUENCE [LARGE SCALE GENOMIC DNA]</scope>
    <source>
        <strain evidence="2 3">XC_2019</strain>
        <tissue evidence="2">Muscle</tissue>
    </source>
</reference>
<feature type="compositionally biased region" description="Polar residues" evidence="1">
    <location>
        <begin position="135"/>
        <end position="147"/>
    </location>
</feature>
<accession>A0ABV0QGQ2</accession>
<name>A0ABV0QGQ2_9TELE</name>
<dbReference type="EMBL" id="JAHRIN010010051">
    <property type="protein sequence ID" value="MEQ2194996.1"/>
    <property type="molecule type" value="Genomic_DNA"/>
</dbReference>
<proteinExistence type="predicted"/>
<organism evidence="2 3">
    <name type="scientific">Xenoophorus captivus</name>
    <dbReference type="NCBI Taxonomy" id="1517983"/>
    <lineage>
        <taxon>Eukaryota</taxon>
        <taxon>Metazoa</taxon>
        <taxon>Chordata</taxon>
        <taxon>Craniata</taxon>
        <taxon>Vertebrata</taxon>
        <taxon>Euteleostomi</taxon>
        <taxon>Actinopterygii</taxon>
        <taxon>Neopterygii</taxon>
        <taxon>Teleostei</taxon>
        <taxon>Neoteleostei</taxon>
        <taxon>Acanthomorphata</taxon>
        <taxon>Ovalentaria</taxon>
        <taxon>Atherinomorphae</taxon>
        <taxon>Cyprinodontiformes</taxon>
        <taxon>Goodeidae</taxon>
        <taxon>Xenoophorus</taxon>
    </lineage>
</organism>
<gene>
    <name evidence="2" type="ORF">XENOCAPTIV_005915</name>
</gene>
<keyword evidence="3" id="KW-1185">Reference proteome</keyword>
<feature type="region of interest" description="Disordered" evidence="1">
    <location>
        <begin position="129"/>
        <end position="172"/>
    </location>
</feature>
<evidence type="ECO:0000256" key="1">
    <source>
        <dbReference type="SAM" id="MobiDB-lite"/>
    </source>
</evidence>
<comment type="caution">
    <text evidence="2">The sequence shown here is derived from an EMBL/GenBank/DDBJ whole genome shotgun (WGS) entry which is preliminary data.</text>
</comment>